<reference evidence="4" key="1">
    <citation type="submission" date="2005-09" db="EMBL/GenBank/DDBJ databases">
        <title>Annotation of the Aspergillus terreus NIH2624 genome.</title>
        <authorList>
            <person name="Birren B.W."/>
            <person name="Lander E.S."/>
            <person name="Galagan J.E."/>
            <person name="Nusbaum C."/>
            <person name="Devon K."/>
            <person name="Henn M."/>
            <person name="Ma L.-J."/>
            <person name="Jaffe D.B."/>
            <person name="Butler J."/>
            <person name="Alvarez P."/>
            <person name="Gnerre S."/>
            <person name="Grabherr M."/>
            <person name="Kleber M."/>
            <person name="Mauceli E.W."/>
            <person name="Brockman W."/>
            <person name="Rounsley S."/>
            <person name="Young S.K."/>
            <person name="LaButti K."/>
            <person name="Pushparaj V."/>
            <person name="DeCaprio D."/>
            <person name="Crawford M."/>
            <person name="Koehrsen M."/>
            <person name="Engels R."/>
            <person name="Montgomery P."/>
            <person name="Pearson M."/>
            <person name="Howarth C."/>
            <person name="Larson L."/>
            <person name="Luoma S."/>
            <person name="White J."/>
            <person name="Alvarado L."/>
            <person name="Kodira C.D."/>
            <person name="Zeng Q."/>
            <person name="Oleary S."/>
            <person name="Yandava C."/>
            <person name="Denning D.W."/>
            <person name="Nierman W.C."/>
            <person name="Milne T."/>
            <person name="Madden K."/>
        </authorList>
    </citation>
    <scope>NUCLEOTIDE SEQUENCE [LARGE SCALE GENOMIC DNA]</scope>
    <source>
        <strain evidence="4">NIH 2624 / FGSC A1156</strain>
    </source>
</reference>
<evidence type="ECO:0000256" key="1">
    <source>
        <dbReference type="ARBA" id="ARBA00022741"/>
    </source>
</evidence>
<dbReference type="GO" id="GO:0005524">
    <property type="term" value="F:ATP binding"/>
    <property type="evidence" value="ECO:0007669"/>
    <property type="project" value="UniProtKB-KW"/>
</dbReference>
<dbReference type="eggNOG" id="KOG0101">
    <property type="taxonomic scope" value="Eukaryota"/>
</dbReference>
<dbReference type="EMBL" id="CH476599">
    <property type="protein sequence ID" value="EAU34871.1"/>
    <property type="molecule type" value="Genomic_DNA"/>
</dbReference>
<dbReference type="PANTHER" id="PTHR14187">
    <property type="entry name" value="ALPHA KINASE/ELONGATION FACTOR 2 KINASE"/>
    <property type="match status" value="1"/>
</dbReference>
<dbReference type="GeneID" id="4319935"/>
<dbReference type="OrthoDB" id="2963168at2759"/>
<name>Q0CPG0_ASPTN</name>
<dbReference type="SUPFAM" id="SSF53067">
    <property type="entry name" value="Actin-like ATPase domain"/>
    <property type="match status" value="2"/>
</dbReference>
<dbReference type="PANTHER" id="PTHR14187:SF82">
    <property type="entry name" value="FAMILY CHAPERONE, PUTATIVE (AFU_ORTHOLOGUE AFUA_7G08575)-RELATED"/>
    <property type="match status" value="1"/>
</dbReference>
<accession>Q0CPG0</accession>
<dbReference type="VEuPathDB" id="FungiDB:ATEG_04424"/>
<dbReference type="OMA" id="EWRTKYD"/>
<dbReference type="RefSeq" id="XP_001213602.1">
    <property type="nucleotide sequence ID" value="XM_001213602.1"/>
</dbReference>
<evidence type="ECO:0000256" key="2">
    <source>
        <dbReference type="ARBA" id="ARBA00022840"/>
    </source>
</evidence>
<dbReference type="InterPro" id="IPR013126">
    <property type="entry name" value="Hsp_70_fam"/>
</dbReference>
<evidence type="ECO:0000313" key="3">
    <source>
        <dbReference type="EMBL" id="EAU34871.1"/>
    </source>
</evidence>
<organism evidence="3 4">
    <name type="scientific">Aspergillus terreus (strain NIH 2624 / FGSC A1156)</name>
    <dbReference type="NCBI Taxonomy" id="341663"/>
    <lineage>
        <taxon>Eukaryota</taxon>
        <taxon>Fungi</taxon>
        <taxon>Dikarya</taxon>
        <taxon>Ascomycota</taxon>
        <taxon>Pezizomycotina</taxon>
        <taxon>Eurotiomycetes</taxon>
        <taxon>Eurotiomycetidae</taxon>
        <taxon>Eurotiales</taxon>
        <taxon>Aspergillaceae</taxon>
        <taxon>Aspergillus</taxon>
        <taxon>Aspergillus subgen. Circumdati</taxon>
    </lineage>
</organism>
<dbReference type="InterPro" id="IPR043129">
    <property type="entry name" value="ATPase_NBD"/>
</dbReference>
<keyword evidence="2" id="KW-0067">ATP-binding</keyword>
<evidence type="ECO:0000313" key="4">
    <source>
        <dbReference type="Proteomes" id="UP000007963"/>
    </source>
</evidence>
<dbReference type="HOGENOM" id="CLU_009958_6_1_1"/>
<dbReference type="Pfam" id="PF00012">
    <property type="entry name" value="HSP70"/>
    <property type="match status" value="1"/>
</dbReference>
<protein>
    <recommendedName>
        <fullName evidence="5">Actin-like ATPase domain-containing protein</fullName>
    </recommendedName>
</protein>
<dbReference type="Gene3D" id="3.30.420.40">
    <property type="match status" value="2"/>
</dbReference>
<dbReference type="CDD" id="cd10170">
    <property type="entry name" value="ASKHA_NBD_HSP70"/>
    <property type="match status" value="1"/>
</dbReference>
<gene>
    <name evidence="3" type="ORF">ATEG_04424</name>
</gene>
<evidence type="ECO:0008006" key="5">
    <source>
        <dbReference type="Google" id="ProtNLM"/>
    </source>
</evidence>
<sequence length="575" mass="64506">MDISDVRKIIIAVDFGTTFSGVAWAQTSHPDVHYLINQWPDVASSTAIGGMASEKVPTEVAYEYKRSSRSESSEPKLVWGFQIPAIMPRLQWIKLGLDPSQVQKTTMNSDCRNASLPHHTTTEGAVTDYLTCLREHVVSLIESRVGSLFEKFSLEYVITVPAIWSDKAKMATLSCAKEAGFGEPSQIHIVSEPEAVAIHALKASNPHGIEVGDTIVICDAGGGTVDLITFTVTQLKPHLRLKEQAPGTGALCGSTFLNRRFEGFLKERLSSIEEWEHDTLEEAMGRFELVAKRTFAGNPDEDFMIPVPGLADNKEKGIRRGRLRVTGKEMIDIFQPVLQEVRDLVRGQVNASRTKVKAIFLVGGFGQNPYLRKPLLESFPGIRVLAPVDGWTAVVRGALTKAMMDASPSTTAPLVESRVARKHYGMIIGTKFIDGLHDKKKKYWDFYRGEYRIQVMDWYIRKGDDIKEDSPIKTSYYQVQSAEDGPFEAIHTKFYELDSSEPAPLYFDRRMKTHAVLHPSLDWIEQSRMPTCFGSDGAKYYKIDFKIHASYFSAHCEYSLWYKGTNHGSVKVDYV</sequence>
<dbReference type="GO" id="GO:0140662">
    <property type="term" value="F:ATP-dependent protein folding chaperone"/>
    <property type="evidence" value="ECO:0007669"/>
    <property type="project" value="InterPro"/>
</dbReference>
<dbReference type="PRINTS" id="PR00301">
    <property type="entry name" value="HEATSHOCK70"/>
</dbReference>
<dbReference type="AlphaFoldDB" id="Q0CPG0"/>
<dbReference type="Gene3D" id="3.90.640.10">
    <property type="entry name" value="Actin, Chain A, domain 4"/>
    <property type="match status" value="1"/>
</dbReference>
<proteinExistence type="predicted"/>
<dbReference type="STRING" id="341663.Q0CPG0"/>
<dbReference type="Proteomes" id="UP000007963">
    <property type="component" value="Unassembled WGS sequence"/>
</dbReference>
<keyword evidence="1" id="KW-0547">Nucleotide-binding</keyword>